<dbReference type="PANTHER" id="PTHR20883:SF48">
    <property type="entry name" value="ECTOINE DIOXYGENASE"/>
    <property type="match status" value="1"/>
</dbReference>
<evidence type="ECO:0000313" key="2">
    <source>
        <dbReference type="EMBL" id="ONH82619.1"/>
    </source>
</evidence>
<dbReference type="InterPro" id="IPR008775">
    <property type="entry name" value="Phytyl_CoA_dOase-like"/>
</dbReference>
<comment type="cofactor">
    <cofactor evidence="1">
        <name>Fe(2+)</name>
        <dbReference type="ChEBI" id="CHEBI:29033"/>
    </cofactor>
</comment>
<name>A0A1S8D3S7_9PROT</name>
<accession>A0A1S8D3S7</accession>
<dbReference type="EMBL" id="UGVN01000001">
    <property type="protein sequence ID" value="SUE41388.1"/>
    <property type="molecule type" value="Genomic_DNA"/>
</dbReference>
<gene>
    <name evidence="2" type="ORF">APZ41_013555</name>
    <name evidence="3" type="ORF">NCTC13291_02975</name>
</gene>
<dbReference type="Pfam" id="PF05721">
    <property type="entry name" value="PhyH"/>
    <property type="match status" value="1"/>
</dbReference>
<dbReference type="PANTHER" id="PTHR20883">
    <property type="entry name" value="PHYTANOYL-COA DIOXYGENASE DOMAIN CONTAINING 1"/>
    <property type="match status" value="1"/>
</dbReference>
<dbReference type="SUPFAM" id="SSF51197">
    <property type="entry name" value="Clavaminate synthase-like"/>
    <property type="match status" value="1"/>
</dbReference>
<reference evidence="2 4" key="1">
    <citation type="submission" date="2016-12" db="EMBL/GenBank/DDBJ databases">
        <title>Draft genome sequence of Roseomonas mucosa strain AU37, isolated from a peripheral intravenous catheter.</title>
        <authorList>
            <person name="Choudhury M.A."/>
            <person name="Sidjabat H.E."/>
            <person name="Wailan A.M."/>
            <person name="Zhang L."/>
            <person name="Marsh N.M."/>
            <person name="Rickard C.M."/>
            <person name="Davies M."/>
            <person name="Mcmillan D.J."/>
        </authorList>
    </citation>
    <scope>NUCLEOTIDE SEQUENCE [LARGE SCALE GENOMIC DNA]</scope>
    <source>
        <strain evidence="2 4">SAVE376</strain>
    </source>
</reference>
<evidence type="ECO:0000313" key="4">
    <source>
        <dbReference type="Proteomes" id="UP000054844"/>
    </source>
</evidence>
<keyword evidence="2" id="KW-0223">Dioxygenase</keyword>
<evidence type="ECO:0000313" key="3">
    <source>
        <dbReference type="EMBL" id="SUE41388.1"/>
    </source>
</evidence>
<sequence length="264" mass="29528">MNETLRLSVPAEAGPLSTDDVAHYARTGWVAARGFYSPEEAQAISRWTNELVAAPEVPGRHMVYREDSLLRSGERVIQRIENFCPFHQGFKDLVRDSRLEAAVAQLMGGPVTLFKDKINFKMPGGAGFEPHQDQQAGWSVYAPIFVTALVCIDRATEENGCLQMTDAPRLAGLIGEEWKPLSTEQMARFKLISVPTEPGDVLFFDSYAPHASEPNMTAAARRILYLTYNLLSDGDHCGRYFADKRASFPPDVERKPGKNYKFRV</sequence>
<proteinExistence type="predicted"/>
<dbReference type="GeneID" id="99634012"/>
<evidence type="ECO:0000313" key="5">
    <source>
        <dbReference type="Proteomes" id="UP000254919"/>
    </source>
</evidence>
<evidence type="ECO:0000256" key="1">
    <source>
        <dbReference type="ARBA" id="ARBA00001954"/>
    </source>
</evidence>
<dbReference type="STRING" id="207340.APZ41_013555"/>
<protein>
    <submittedName>
        <fullName evidence="3">Ectoine hydroxylase</fullName>
    </submittedName>
    <submittedName>
        <fullName evidence="2">Phytanoyl-CoA dioxygenase</fullName>
    </submittedName>
</protein>
<dbReference type="GO" id="GO:0005506">
    <property type="term" value="F:iron ion binding"/>
    <property type="evidence" value="ECO:0007669"/>
    <property type="project" value="UniProtKB-ARBA"/>
</dbReference>
<dbReference type="EMBL" id="LLWF02000047">
    <property type="protein sequence ID" value="ONH82619.1"/>
    <property type="molecule type" value="Genomic_DNA"/>
</dbReference>
<dbReference type="Proteomes" id="UP000254919">
    <property type="component" value="Unassembled WGS sequence"/>
</dbReference>
<dbReference type="OrthoDB" id="9791262at2"/>
<keyword evidence="2" id="KW-0560">Oxidoreductase</keyword>
<reference evidence="3 5" key="2">
    <citation type="submission" date="2018-06" db="EMBL/GenBank/DDBJ databases">
        <authorList>
            <consortium name="Pathogen Informatics"/>
            <person name="Doyle S."/>
        </authorList>
    </citation>
    <scope>NUCLEOTIDE SEQUENCE [LARGE SCALE GENOMIC DNA]</scope>
    <source>
        <strain evidence="3 5">NCTC13291</strain>
    </source>
</reference>
<dbReference type="Gene3D" id="2.60.120.620">
    <property type="entry name" value="q2cbj1_9rhob like domain"/>
    <property type="match status" value="1"/>
</dbReference>
<dbReference type="AlphaFoldDB" id="A0A1S8D3S7"/>
<dbReference type="Proteomes" id="UP000054844">
    <property type="component" value="Unassembled WGS sequence"/>
</dbReference>
<keyword evidence="4" id="KW-1185">Reference proteome</keyword>
<organism evidence="2 4">
    <name type="scientific">Roseomonas mucosa</name>
    <dbReference type="NCBI Taxonomy" id="207340"/>
    <lineage>
        <taxon>Bacteria</taxon>
        <taxon>Pseudomonadati</taxon>
        <taxon>Pseudomonadota</taxon>
        <taxon>Alphaproteobacteria</taxon>
        <taxon>Acetobacterales</taxon>
        <taxon>Roseomonadaceae</taxon>
        <taxon>Roseomonas</taxon>
    </lineage>
</organism>
<dbReference type="GO" id="GO:0016706">
    <property type="term" value="F:2-oxoglutarate-dependent dioxygenase activity"/>
    <property type="evidence" value="ECO:0007669"/>
    <property type="project" value="UniProtKB-ARBA"/>
</dbReference>
<dbReference type="RefSeq" id="WP_076970313.1">
    <property type="nucleotide sequence ID" value="NZ_AP031462.1"/>
</dbReference>